<organism evidence="1">
    <name type="scientific">marine sediment metagenome</name>
    <dbReference type="NCBI Taxonomy" id="412755"/>
    <lineage>
        <taxon>unclassified sequences</taxon>
        <taxon>metagenomes</taxon>
        <taxon>ecological metagenomes</taxon>
    </lineage>
</organism>
<protein>
    <submittedName>
        <fullName evidence="1">Uncharacterized protein</fullName>
    </submittedName>
</protein>
<dbReference type="Gene3D" id="3.30.1330.40">
    <property type="entry name" value="RutC-like"/>
    <property type="match status" value="1"/>
</dbReference>
<accession>X1BKP0</accession>
<comment type="caution">
    <text evidence="1">The sequence shown here is derived from an EMBL/GenBank/DDBJ whole genome shotgun (WGS) entry which is preliminary data.</text>
</comment>
<name>X1BKP0_9ZZZZ</name>
<dbReference type="InterPro" id="IPR006175">
    <property type="entry name" value="YjgF/YER057c/UK114"/>
</dbReference>
<dbReference type="AlphaFoldDB" id="X1BKP0"/>
<dbReference type="Pfam" id="PF01042">
    <property type="entry name" value="Ribonuc_L-PSP"/>
    <property type="match status" value="1"/>
</dbReference>
<proteinExistence type="predicted"/>
<evidence type="ECO:0000313" key="1">
    <source>
        <dbReference type="EMBL" id="GAG72681.1"/>
    </source>
</evidence>
<dbReference type="SUPFAM" id="SSF55298">
    <property type="entry name" value="YjgF-like"/>
    <property type="match status" value="1"/>
</dbReference>
<dbReference type="InterPro" id="IPR035959">
    <property type="entry name" value="RutC-like_sf"/>
</dbReference>
<dbReference type="EMBL" id="BART01003172">
    <property type="protein sequence ID" value="GAG72681.1"/>
    <property type="molecule type" value="Genomic_DNA"/>
</dbReference>
<reference evidence="1" key="1">
    <citation type="journal article" date="2014" name="Front. Microbiol.">
        <title>High frequency of phylogenetically diverse reductive dehalogenase-homologous genes in deep subseafloor sedimentary metagenomes.</title>
        <authorList>
            <person name="Kawai M."/>
            <person name="Futagami T."/>
            <person name="Toyoda A."/>
            <person name="Takaki Y."/>
            <person name="Nishi S."/>
            <person name="Hori S."/>
            <person name="Arai W."/>
            <person name="Tsubouchi T."/>
            <person name="Morono Y."/>
            <person name="Uchiyama I."/>
            <person name="Ito T."/>
            <person name="Fujiyama A."/>
            <person name="Inagaki F."/>
            <person name="Takami H."/>
        </authorList>
    </citation>
    <scope>NUCLEOTIDE SEQUENCE</scope>
    <source>
        <strain evidence="1">Expedition CK06-06</strain>
    </source>
</reference>
<gene>
    <name evidence="1" type="ORF">S01H4_08981</name>
</gene>
<sequence length="78" mass="8551">MAMENLRQVLQAAGGDLTDIVQLFRFICDIDKNQDAINKEMGKYLGDHRGTSTTVEVTRLATDDRLVVELAAVAVVAD</sequence>
<dbReference type="CDD" id="cd00448">
    <property type="entry name" value="YjgF_YER057c_UK114_family"/>
    <property type="match status" value="1"/>
</dbReference>